<evidence type="ECO:0000313" key="2">
    <source>
        <dbReference type="EMBL" id="CAD9284199.1"/>
    </source>
</evidence>
<name>A0A7S1V0W6_9STRA</name>
<dbReference type="EMBL" id="HBGK01025289">
    <property type="protein sequence ID" value="CAD9284199.1"/>
    <property type="molecule type" value="Transcribed_RNA"/>
</dbReference>
<sequence>MTTIWKKLVYLLVEEVDDGFDETMGGQSQVMHDTFNQADVSDEEDEGGDSLPLEDNHSPGPIMLIRMLPIDVQVWDAKPPALSSPVRSKPSSLPRKVSKKGARWIASTRSSPFDSSLKKRFACFQYE</sequence>
<accession>A0A7S1V0W6</accession>
<feature type="region of interest" description="Disordered" evidence="1">
    <location>
        <begin position="23"/>
        <end position="57"/>
    </location>
</feature>
<gene>
    <name evidence="2" type="ORF">GOCE00092_LOCUS13111</name>
</gene>
<feature type="compositionally biased region" description="Polar residues" evidence="1">
    <location>
        <begin position="25"/>
        <end position="39"/>
    </location>
</feature>
<protein>
    <submittedName>
        <fullName evidence="2">Uncharacterized protein</fullName>
    </submittedName>
</protein>
<reference evidence="2" key="1">
    <citation type="submission" date="2021-01" db="EMBL/GenBank/DDBJ databases">
        <authorList>
            <person name="Corre E."/>
            <person name="Pelletier E."/>
            <person name="Niang G."/>
            <person name="Scheremetjew M."/>
            <person name="Finn R."/>
            <person name="Kale V."/>
            <person name="Holt S."/>
            <person name="Cochrane G."/>
            <person name="Meng A."/>
            <person name="Brown T."/>
            <person name="Cohen L."/>
        </authorList>
    </citation>
    <scope>NUCLEOTIDE SEQUENCE</scope>
    <source>
        <strain evidence="2">CCMP 410</strain>
    </source>
</reference>
<proteinExistence type="predicted"/>
<dbReference type="AlphaFoldDB" id="A0A7S1V0W6"/>
<organism evidence="2">
    <name type="scientific">Grammatophora oceanica</name>
    <dbReference type="NCBI Taxonomy" id="210454"/>
    <lineage>
        <taxon>Eukaryota</taxon>
        <taxon>Sar</taxon>
        <taxon>Stramenopiles</taxon>
        <taxon>Ochrophyta</taxon>
        <taxon>Bacillariophyta</taxon>
        <taxon>Fragilariophyceae</taxon>
        <taxon>Fragilariophycidae</taxon>
        <taxon>Rhabdonematales</taxon>
        <taxon>Grammatophoraceae</taxon>
        <taxon>Grammatophora</taxon>
    </lineage>
</organism>
<evidence type="ECO:0000256" key="1">
    <source>
        <dbReference type="SAM" id="MobiDB-lite"/>
    </source>
</evidence>